<gene>
    <name evidence="1" type="ORF">LOM8899_04578</name>
</gene>
<reference evidence="1 2" key="1">
    <citation type="submission" date="2017-05" db="EMBL/GenBank/DDBJ databases">
        <authorList>
            <person name="Song R."/>
            <person name="Chenine A.L."/>
            <person name="Ruprecht R.M."/>
        </authorList>
    </citation>
    <scope>NUCLEOTIDE SEQUENCE [LARGE SCALE GENOMIC DNA]</scope>
    <source>
        <strain evidence="1 2">CECT 8899</strain>
    </source>
</reference>
<accession>A0A238LNC9</accession>
<organism evidence="1 2">
    <name type="scientific">Flavimaricola marinus</name>
    <dbReference type="NCBI Taxonomy" id="1819565"/>
    <lineage>
        <taxon>Bacteria</taxon>
        <taxon>Pseudomonadati</taxon>
        <taxon>Pseudomonadota</taxon>
        <taxon>Alphaproteobacteria</taxon>
        <taxon>Rhodobacterales</taxon>
        <taxon>Paracoccaceae</taxon>
        <taxon>Flavimaricola</taxon>
    </lineage>
</organism>
<name>A0A238LNC9_9RHOB</name>
<dbReference type="EMBL" id="FXZK01000037">
    <property type="protein sequence ID" value="SMY10396.1"/>
    <property type="molecule type" value="Genomic_DNA"/>
</dbReference>
<evidence type="ECO:0000313" key="1">
    <source>
        <dbReference type="EMBL" id="SMY10396.1"/>
    </source>
</evidence>
<evidence type="ECO:0000313" key="2">
    <source>
        <dbReference type="Proteomes" id="UP000201613"/>
    </source>
</evidence>
<protein>
    <submittedName>
        <fullName evidence="1">Uncharacterized protein</fullName>
    </submittedName>
</protein>
<keyword evidence="2" id="KW-1185">Reference proteome</keyword>
<dbReference type="AlphaFoldDB" id="A0A238LNC9"/>
<sequence>MLENHQWLLDVLVDLDDYSKKNNMTELSRKIESARQTAITEIAERAAAQVIAVPLQK</sequence>
<dbReference type="Proteomes" id="UP000201613">
    <property type="component" value="Unassembled WGS sequence"/>
</dbReference>
<proteinExistence type="predicted"/>